<dbReference type="Pfam" id="PF19614">
    <property type="entry name" value="DUF6119"/>
    <property type="match status" value="1"/>
</dbReference>
<dbReference type="InterPro" id="IPR026487">
    <property type="entry name" value="CHP04141"/>
</dbReference>
<proteinExistence type="predicted"/>
<name>A0A1M7ZYS5_9FLAO</name>
<keyword evidence="2" id="KW-1185">Reference proteome</keyword>
<dbReference type="STRING" id="416016.SAMN05443547_2404"/>
<sequence length="599" mass="70776">MTNQSITAMNIEKPEYDIKIYQIDTTHYEFKKNELNGNADIINYIVKKHREKVNKADENFRLFPNKIDGIEYYTYSYTEEKETYWKNFIPETLSKTHDFSVKLISFVLFACIENNIYAIVGGGGSRVIIRYQYQRFGLDFFEHITDLDEEVLSIEFRGISGKLSKRKDIFKDGLKLIDVLNFTNIPSKINIKLKQEIKDSVFSFIDFTDRTTIIEIGSYFNIKHKISFNNLHNIFITINEISKGKDKKKLTSFVEIKDKGSIKDVYKKELIFVLFNYMNELFSPGRTDFPKHPEIEFVHPSNIQDFYESDLYVFKLKDINKKFEFRDKEKLLYQGLKIIYENYENLDLIEFRRIISGLWLYGLRKNKTLTKGVFLDHIICELNIENKPIFQIDTRWFKVEDNFTTSINELCNRMIELNYLDQDILTEKWDFSKNEDEGCYNRKYHSKENYWVFDKALGQNIELCDILYESDNALYFIHVKKGFDGKIRDLSNQIQVSAARFNNDVSSGNLIFIKQVIDSYNNRVENKNKLIDKKTFISKLTNKNKRIEFVMAFKSDAIKTPLVKGNVESIKSNIAKYSLIQCVREMNMLSFPIKIVEIP</sequence>
<dbReference type="OrthoDB" id="740138at2"/>
<protein>
    <submittedName>
        <fullName evidence="1">Sporadically distributed protein, TIGR04141 family</fullName>
    </submittedName>
</protein>
<gene>
    <name evidence="1" type="ORF">SAMN05443547_2404</name>
</gene>
<dbReference type="EMBL" id="FRYK01000005">
    <property type="protein sequence ID" value="SHO74024.1"/>
    <property type="molecule type" value="Genomic_DNA"/>
</dbReference>
<accession>A0A1M7ZYS5</accession>
<reference evidence="2" key="1">
    <citation type="submission" date="2016-12" db="EMBL/GenBank/DDBJ databases">
        <authorList>
            <person name="Varghese N."/>
            <person name="Submissions S."/>
        </authorList>
    </citation>
    <scope>NUCLEOTIDE SEQUENCE [LARGE SCALE GENOMIC DNA]</scope>
    <source>
        <strain evidence="2">DSM 18830</strain>
    </source>
</reference>
<dbReference type="AlphaFoldDB" id="A0A1M7ZYS5"/>
<dbReference type="RefSeq" id="WP_073584766.1">
    <property type="nucleotide sequence ID" value="NZ_FRYK01000005.1"/>
</dbReference>
<evidence type="ECO:0000313" key="1">
    <source>
        <dbReference type="EMBL" id="SHO74024.1"/>
    </source>
</evidence>
<dbReference type="NCBIfam" id="TIGR04141">
    <property type="entry name" value="TIGR04141 family sporadically distributed protein"/>
    <property type="match status" value="1"/>
</dbReference>
<evidence type="ECO:0000313" key="2">
    <source>
        <dbReference type="Proteomes" id="UP000184611"/>
    </source>
</evidence>
<dbReference type="Proteomes" id="UP000184611">
    <property type="component" value="Unassembled WGS sequence"/>
</dbReference>
<organism evidence="1 2">
    <name type="scientific">Flavobacterium cucumis</name>
    <dbReference type="NCBI Taxonomy" id="416016"/>
    <lineage>
        <taxon>Bacteria</taxon>
        <taxon>Pseudomonadati</taxon>
        <taxon>Bacteroidota</taxon>
        <taxon>Flavobacteriia</taxon>
        <taxon>Flavobacteriales</taxon>
        <taxon>Flavobacteriaceae</taxon>
        <taxon>Flavobacterium</taxon>
    </lineage>
</organism>